<organism evidence="1 2">
    <name type="scientific">Helicostylum pulchrum</name>
    <dbReference type="NCBI Taxonomy" id="562976"/>
    <lineage>
        <taxon>Eukaryota</taxon>
        <taxon>Fungi</taxon>
        <taxon>Fungi incertae sedis</taxon>
        <taxon>Mucoromycota</taxon>
        <taxon>Mucoromycotina</taxon>
        <taxon>Mucoromycetes</taxon>
        <taxon>Mucorales</taxon>
        <taxon>Mucorineae</taxon>
        <taxon>Mucoraceae</taxon>
        <taxon>Helicostylum</taxon>
    </lineage>
</organism>
<sequence length="79" mass="8992">SQLNNQLYKTMGSVQWVYANGSAWVALDTAAQKHIESLWCHNASSWIQCQLFHSPVYVDIDQMSLICNGMAYTIARRRA</sequence>
<dbReference type="SUPFAM" id="SSF117839">
    <property type="entry name" value="WWE domain"/>
    <property type="match status" value="1"/>
</dbReference>
<reference evidence="1 2" key="1">
    <citation type="submission" date="2024-04" db="EMBL/GenBank/DDBJ databases">
        <title>genome sequences of Mucor flavus KT1a and Helicostylum pulchrum KT1b strains isolation_sourced from the surface of a dry-aged beef.</title>
        <authorList>
            <person name="Toyotome T."/>
            <person name="Hosono M."/>
            <person name="Torimaru M."/>
            <person name="Fukuda K."/>
            <person name="Mikami N."/>
        </authorList>
    </citation>
    <scope>NUCLEOTIDE SEQUENCE [LARGE SCALE GENOMIC DNA]</scope>
    <source>
        <strain evidence="1 2">KT1b</strain>
    </source>
</reference>
<gene>
    <name evidence="1" type="ORF">HPULCUR_006809</name>
</gene>
<proteinExistence type="predicted"/>
<evidence type="ECO:0000313" key="2">
    <source>
        <dbReference type="Proteomes" id="UP001476247"/>
    </source>
</evidence>
<name>A0ABP9Y3H3_9FUNG</name>
<dbReference type="EMBL" id="BAABUJ010000018">
    <property type="protein sequence ID" value="GAA5801363.1"/>
    <property type="molecule type" value="Genomic_DNA"/>
</dbReference>
<feature type="non-terminal residue" evidence="1">
    <location>
        <position position="1"/>
    </location>
</feature>
<evidence type="ECO:0000313" key="1">
    <source>
        <dbReference type="EMBL" id="GAA5801363.1"/>
    </source>
</evidence>
<dbReference type="Proteomes" id="UP001476247">
    <property type="component" value="Unassembled WGS sequence"/>
</dbReference>
<dbReference type="Gene3D" id="3.30.720.50">
    <property type="match status" value="1"/>
</dbReference>
<comment type="caution">
    <text evidence="1">The sequence shown here is derived from an EMBL/GenBank/DDBJ whole genome shotgun (WGS) entry which is preliminary data.</text>
</comment>
<protein>
    <submittedName>
        <fullName evidence="1">Uncharacterized protein</fullName>
    </submittedName>
</protein>
<accession>A0ABP9Y3H3</accession>
<keyword evidence="2" id="KW-1185">Reference proteome</keyword>
<dbReference type="InterPro" id="IPR037197">
    <property type="entry name" value="WWE_dom_sf"/>
</dbReference>